<evidence type="ECO:0000256" key="2">
    <source>
        <dbReference type="ARBA" id="ARBA00022553"/>
    </source>
</evidence>
<dbReference type="InterPro" id="IPR036736">
    <property type="entry name" value="ACP-like_sf"/>
</dbReference>
<dbReference type="Proteomes" id="UP000186308">
    <property type="component" value="Unassembled WGS sequence"/>
</dbReference>
<accession>A0A8G2FGX1</accession>
<evidence type="ECO:0000313" key="5">
    <source>
        <dbReference type="Proteomes" id="UP000186308"/>
    </source>
</evidence>
<dbReference type="InterPro" id="IPR020806">
    <property type="entry name" value="PKS_PP-bd"/>
</dbReference>
<dbReference type="EMBL" id="FTNE01000012">
    <property type="protein sequence ID" value="SIQ96239.1"/>
    <property type="molecule type" value="Genomic_DNA"/>
</dbReference>
<feature type="domain" description="Carrier" evidence="3">
    <location>
        <begin position="16"/>
        <end position="91"/>
    </location>
</feature>
<reference evidence="4 5" key="1">
    <citation type="submission" date="2017-01" db="EMBL/GenBank/DDBJ databases">
        <authorList>
            <person name="Varghese N."/>
            <person name="Submissions S."/>
        </authorList>
    </citation>
    <scope>NUCLEOTIDE SEQUENCE [LARGE SCALE GENOMIC DNA]</scope>
    <source>
        <strain evidence="4 5">ATCC 35905</strain>
    </source>
</reference>
<dbReference type="InterPro" id="IPR009081">
    <property type="entry name" value="PP-bd_ACP"/>
</dbReference>
<dbReference type="AlphaFoldDB" id="A0A8G2FGX1"/>
<dbReference type="Pfam" id="PF00975">
    <property type="entry name" value="Thioesterase"/>
    <property type="match status" value="1"/>
</dbReference>
<evidence type="ECO:0000313" key="4">
    <source>
        <dbReference type="EMBL" id="SIQ96239.1"/>
    </source>
</evidence>
<organism evidence="4 5">
    <name type="scientific">Acidiphilium rubrum</name>
    <dbReference type="NCBI Taxonomy" id="526"/>
    <lineage>
        <taxon>Bacteria</taxon>
        <taxon>Pseudomonadati</taxon>
        <taxon>Pseudomonadota</taxon>
        <taxon>Alphaproteobacteria</taxon>
        <taxon>Acetobacterales</taxon>
        <taxon>Acidocellaceae</taxon>
        <taxon>Acidiphilium</taxon>
    </lineage>
</organism>
<keyword evidence="1" id="KW-0596">Phosphopantetheine</keyword>
<comment type="caution">
    <text evidence="4">The sequence shown here is derived from an EMBL/GenBank/DDBJ whole genome shotgun (WGS) entry which is preliminary data.</text>
</comment>
<dbReference type="GO" id="GO:0031177">
    <property type="term" value="F:phosphopantetheine binding"/>
    <property type="evidence" value="ECO:0007669"/>
    <property type="project" value="InterPro"/>
</dbReference>
<keyword evidence="5" id="KW-1185">Reference proteome</keyword>
<evidence type="ECO:0000259" key="3">
    <source>
        <dbReference type="PROSITE" id="PS50075"/>
    </source>
</evidence>
<dbReference type="SUPFAM" id="SSF53474">
    <property type="entry name" value="alpha/beta-Hydrolases"/>
    <property type="match status" value="1"/>
</dbReference>
<dbReference type="Gene3D" id="1.10.1200.10">
    <property type="entry name" value="ACP-like"/>
    <property type="match status" value="1"/>
</dbReference>
<dbReference type="Pfam" id="PF00550">
    <property type="entry name" value="PP-binding"/>
    <property type="match status" value="1"/>
</dbReference>
<dbReference type="RefSeq" id="WP_029312146.1">
    <property type="nucleotide sequence ID" value="NZ_FTNE01000012.1"/>
</dbReference>
<protein>
    <submittedName>
        <fullName evidence="4">Thioesterase domain-containing protein</fullName>
    </submittedName>
</protein>
<dbReference type="InterPro" id="IPR020802">
    <property type="entry name" value="TesA-like"/>
</dbReference>
<dbReference type="Gene3D" id="3.40.50.1820">
    <property type="entry name" value="alpha/beta hydrolase"/>
    <property type="match status" value="1"/>
</dbReference>
<dbReference type="InterPro" id="IPR029058">
    <property type="entry name" value="AB_hydrolase_fold"/>
</dbReference>
<evidence type="ECO:0000256" key="1">
    <source>
        <dbReference type="ARBA" id="ARBA00022450"/>
    </source>
</evidence>
<sequence length="367" mass="39967">MSVMFVVDHVARVAGEQTDTILRWLCDEVSSILRVPVPRSDDDFFDLGGDSMSALALFGAVEERFGCAMALTTIYDAPRIAALATRIANASTMPSASSCIVPIKAAQPGSGVVVLIHGVGGHVFDLLSLGSLIETHHSVIALRAYGLERAETPLDRVESMADAYASLILAKFPNQIVHLIGYSFGGMVALELTRRLLAADTPVGSVVLLDSYPHPQRWPRRQALDVRLRRIRHQIGVLRSSDWPARLAYCRTRLGLGASGPESTSSRRQWLAAPDGATPDIRAVFDAASVAIDHYQPTAFNHPVTFMRPEIASVFLPTHPRAVWQRLIPRLDVQMVPGDHVTMLDDHAADLAVLLSRTIGRANQHPA</sequence>
<dbReference type="SUPFAM" id="SSF47336">
    <property type="entry name" value="ACP-like"/>
    <property type="match status" value="1"/>
</dbReference>
<dbReference type="SMART" id="SM00823">
    <property type="entry name" value="PKS_PP"/>
    <property type="match status" value="1"/>
</dbReference>
<dbReference type="SMART" id="SM00824">
    <property type="entry name" value="PKS_TE"/>
    <property type="match status" value="1"/>
</dbReference>
<proteinExistence type="predicted"/>
<keyword evidence="2" id="KW-0597">Phosphoprotein</keyword>
<name>A0A8G2FGX1_ACIRU</name>
<dbReference type="InterPro" id="IPR001031">
    <property type="entry name" value="Thioesterase"/>
</dbReference>
<dbReference type="PROSITE" id="PS50075">
    <property type="entry name" value="CARRIER"/>
    <property type="match status" value="1"/>
</dbReference>
<gene>
    <name evidence="4" type="ORF">SAMN05421828_112102</name>
</gene>